<sequence>MTSRPMSTRPTTTHSVTDTEILSVAVAQLSPALLDRAESTRRVIGAIGDAAAQGADLICFPESYLPGYPFWLSGGDGARFDDDRNKRLFAHYSDQSVTIEDGHLDGICEALREAGMAAWLGIVERPRDRSGHSLYCSYVYIDQSGTVRSVHRKLQPTYEERLVWSPGDGHGLVVHSLGAFTTGGLNCWENWMPLPRAALYAQGEDLHVAGWPGNDRNTEDLTPVLAKEGRSFVISACAVMRREDVRDDMPDADFVRDAIGDMPANGGSCICAPDGTFLLAPWVGETGVKVVKIDAARVREARQNFDPSGHYSRPDVTQLRVDRTRQTIATFNDG</sequence>
<dbReference type="PROSITE" id="PS50263">
    <property type="entry name" value="CN_HYDROLASE"/>
    <property type="match status" value="1"/>
</dbReference>
<comment type="caution">
    <text evidence="4">The sequence shown here is derived from an EMBL/GenBank/DDBJ whole genome shotgun (WGS) entry which is preliminary data.</text>
</comment>
<dbReference type="EMBL" id="BSNJ01000003">
    <property type="protein sequence ID" value="GLQ20427.1"/>
    <property type="molecule type" value="Genomic_DNA"/>
</dbReference>
<evidence type="ECO:0000259" key="3">
    <source>
        <dbReference type="PROSITE" id="PS50263"/>
    </source>
</evidence>
<dbReference type="InterPro" id="IPR044149">
    <property type="entry name" value="Nitrilases_CHs"/>
</dbReference>
<feature type="domain" description="CN hydrolase" evidence="3">
    <location>
        <begin position="22"/>
        <end position="295"/>
    </location>
</feature>
<dbReference type="RefSeq" id="WP_284371016.1">
    <property type="nucleotide sequence ID" value="NZ_BSNJ01000003.1"/>
</dbReference>
<dbReference type="InterPro" id="IPR003010">
    <property type="entry name" value="C-N_Hydrolase"/>
</dbReference>
<dbReference type="Gene3D" id="3.60.110.10">
    <property type="entry name" value="Carbon-nitrogen hydrolase"/>
    <property type="match status" value="1"/>
</dbReference>
<evidence type="ECO:0000256" key="1">
    <source>
        <dbReference type="ARBA" id="ARBA00008129"/>
    </source>
</evidence>
<dbReference type="PROSITE" id="PS00920">
    <property type="entry name" value="NITRIL_CHT_1"/>
    <property type="match status" value="1"/>
</dbReference>
<name>A0ABQ5V012_9PROT</name>
<feature type="active site" description="Proton acceptor" evidence="2">
    <location>
        <position position="62"/>
    </location>
</feature>
<dbReference type="CDD" id="cd07564">
    <property type="entry name" value="nitrilases_CHs"/>
    <property type="match status" value="1"/>
</dbReference>
<dbReference type="PANTHER" id="PTHR46044">
    <property type="entry name" value="NITRILASE"/>
    <property type="match status" value="1"/>
</dbReference>
<organism evidence="4 5">
    <name type="scientific">Algimonas porphyrae</name>
    <dbReference type="NCBI Taxonomy" id="1128113"/>
    <lineage>
        <taxon>Bacteria</taxon>
        <taxon>Pseudomonadati</taxon>
        <taxon>Pseudomonadota</taxon>
        <taxon>Alphaproteobacteria</taxon>
        <taxon>Maricaulales</taxon>
        <taxon>Robiginitomaculaceae</taxon>
        <taxon>Algimonas</taxon>
    </lineage>
</organism>
<reference evidence="4" key="1">
    <citation type="journal article" date="2014" name="Int. J. Syst. Evol. Microbiol.">
        <title>Complete genome of a new Firmicutes species belonging to the dominant human colonic microbiota ('Ruminococcus bicirculans') reveals two chromosomes and a selective capacity to utilize plant glucans.</title>
        <authorList>
            <consortium name="NISC Comparative Sequencing Program"/>
            <person name="Wegmann U."/>
            <person name="Louis P."/>
            <person name="Goesmann A."/>
            <person name="Henrissat B."/>
            <person name="Duncan S.H."/>
            <person name="Flint H.J."/>
        </authorList>
    </citation>
    <scope>NUCLEOTIDE SEQUENCE</scope>
    <source>
        <strain evidence="4">NBRC 108216</strain>
    </source>
</reference>
<evidence type="ECO:0000313" key="4">
    <source>
        <dbReference type="EMBL" id="GLQ20427.1"/>
    </source>
</evidence>
<dbReference type="Pfam" id="PF00795">
    <property type="entry name" value="CN_hydrolase"/>
    <property type="match status" value="1"/>
</dbReference>
<gene>
    <name evidence="4" type="ORF">GCM10007854_13820</name>
</gene>
<evidence type="ECO:0000313" key="5">
    <source>
        <dbReference type="Proteomes" id="UP001161390"/>
    </source>
</evidence>
<comment type="similarity">
    <text evidence="1">Belongs to the carbon-nitrogen hydrolase superfamily. Nitrilase family.</text>
</comment>
<dbReference type="PANTHER" id="PTHR46044:SF1">
    <property type="entry name" value="CN HYDROLASE DOMAIN-CONTAINING PROTEIN"/>
    <property type="match status" value="1"/>
</dbReference>
<accession>A0ABQ5V012</accession>
<reference evidence="4" key="2">
    <citation type="submission" date="2023-01" db="EMBL/GenBank/DDBJ databases">
        <title>Draft genome sequence of Algimonas porphyrae strain NBRC 108216.</title>
        <authorList>
            <person name="Sun Q."/>
            <person name="Mori K."/>
        </authorList>
    </citation>
    <scope>NUCLEOTIDE SEQUENCE</scope>
    <source>
        <strain evidence="4">NBRC 108216</strain>
    </source>
</reference>
<proteinExistence type="inferred from homology"/>
<keyword evidence="5" id="KW-1185">Reference proteome</keyword>
<dbReference type="InterPro" id="IPR036526">
    <property type="entry name" value="C-N_Hydrolase_sf"/>
</dbReference>
<dbReference type="PROSITE" id="PS00921">
    <property type="entry name" value="NITRIL_CHT_2"/>
    <property type="match status" value="1"/>
</dbReference>
<dbReference type="InterPro" id="IPR000132">
    <property type="entry name" value="Nitrilase/CN_hydratase_CS"/>
</dbReference>
<protein>
    <submittedName>
        <fullName evidence="4">Nitrilase</fullName>
    </submittedName>
</protein>
<dbReference type="Proteomes" id="UP001161390">
    <property type="component" value="Unassembled WGS sequence"/>
</dbReference>
<dbReference type="SUPFAM" id="SSF56317">
    <property type="entry name" value="Carbon-nitrogen hydrolase"/>
    <property type="match status" value="1"/>
</dbReference>
<evidence type="ECO:0000256" key="2">
    <source>
        <dbReference type="PROSITE-ProRule" id="PRU10139"/>
    </source>
</evidence>